<evidence type="ECO:0000256" key="5">
    <source>
        <dbReference type="ARBA" id="ARBA00022763"/>
    </source>
</evidence>
<feature type="domain" description="Helicase ATP-binding" evidence="16">
    <location>
        <begin position="25"/>
        <end position="182"/>
    </location>
</feature>
<name>A0A0G0WKE8_9BACT</name>
<evidence type="ECO:0000313" key="19">
    <source>
        <dbReference type="Proteomes" id="UP000034753"/>
    </source>
</evidence>
<dbReference type="NCBIfam" id="TIGR00631">
    <property type="entry name" value="uvrb"/>
    <property type="match status" value="1"/>
</dbReference>
<dbReference type="InterPro" id="IPR006935">
    <property type="entry name" value="Helicase/UvrB_N"/>
</dbReference>
<dbReference type="PROSITE" id="PS50151">
    <property type="entry name" value="UVR"/>
    <property type="match status" value="1"/>
</dbReference>
<dbReference type="InterPro" id="IPR014001">
    <property type="entry name" value="Helicase_ATP-bd"/>
</dbReference>
<keyword evidence="6 12" id="KW-0228">DNA excision</keyword>
<dbReference type="GO" id="GO:0009380">
    <property type="term" value="C:excinuclease repair complex"/>
    <property type="evidence" value="ECO:0007669"/>
    <property type="project" value="InterPro"/>
</dbReference>
<comment type="caution">
    <text evidence="18">The sequence shown here is derived from an EMBL/GenBank/DDBJ whole genome shotgun (WGS) entry which is preliminary data.</text>
</comment>
<dbReference type="HAMAP" id="MF_00204">
    <property type="entry name" value="UvrB"/>
    <property type="match status" value="1"/>
</dbReference>
<dbReference type="SMART" id="SM00490">
    <property type="entry name" value="HELICc"/>
    <property type="match status" value="1"/>
</dbReference>
<keyword evidence="7 12" id="KW-0067">ATP-binding</keyword>
<comment type="domain">
    <text evidence="12">The beta-hairpin motif is involved in DNA binding.</text>
</comment>
<keyword evidence="9 12" id="KW-0234">DNA repair</keyword>
<dbReference type="PROSITE" id="PS51194">
    <property type="entry name" value="HELICASE_CTER"/>
    <property type="match status" value="1"/>
</dbReference>
<evidence type="ECO:0000256" key="3">
    <source>
        <dbReference type="ARBA" id="ARBA00022490"/>
    </source>
</evidence>
<dbReference type="InterPro" id="IPR027417">
    <property type="entry name" value="P-loop_NTPase"/>
</dbReference>
<dbReference type="SUPFAM" id="SSF46600">
    <property type="entry name" value="C-terminal UvrC-binding domain of UvrB"/>
    <property type="match status" value="1"/>
</dbReference>
<evidence type="ECO:0000256" key="7">
    <source>
        <dbReference type="ARBA" id="ARBA00022840"/>
    </source>
</evidence>
<keyword evidence="4 12" id="KW-0547">Nucleotide-binding</keyword>
<dbReference type="PATRIC" id="fig|1618429.3.peg.598"/>
<dbReference type="EMBL" id="LCBN01000027">
    <property type="protein sequence ID" value="KKS13305.1"/>
    <property type="molecule type" value="Genomic_DNA"/>
</dbReference>
<evidence type="ECO:0000256" key="2">
    <source>
        <dbReference type="ARBA" id="ARBA00008533"/>
    </source>
</evidence>
<feature type="short sequence motif" description="Beta-hairpin" evidence="12">
    <location>
        <begin position="91"/>
        <end position="114"/>
    </location>
</feature>
<evidence type="ECO:0000259" key="16">
    <source>
        <dbReference type="PROSITE" id="PS51192"/>
    </source>
</evidence>
<dbReference type="InterPro" id="IPR036876">
    <property type="entry name" value="UVR_dom_sf"/>
</dbReference>
<dbReference type="GO" id="GO:0006289">
    <property type="term" value="P:nucleotide-excision repair"/>
    <property type="evidence" value="ECO:0007669"/>
    <property type="project" value="UniProtKB-UniRule"/>
</dbReference>
<dbReference type="InterPro" id="IPR041471">
    <property type="entry name" value="UvrB_inter"/>
</dbReference>
<dbReference type="InterPro" id="IPR024759">
    <property type="entry name" value="UvrB_YAD/RRR_dom"/>
</dbReference>
<evidence type="ECO:0000256" key="6">
    <source>
        <dbReference type="ARBA" id="ARBA00022769"/>
    </source>
</evidence>
<evidence type="ECO:0000256" key="1">
    <source>
        <dbReference type="ARBA" id="ARBA00004496"/>
    </source>
</evidence>
<feature type="coiled-coil region" evidence="14">
    <location>
        <begin position="262"/>
        <end position="289"/>
    </location>
</feature>
<dbReference type="Pfam" id="PF17757">
    <property type="entry name" value="UvrB_inter"/>
    <property type="match status" value="1"/>
</dbReference>
<dbReference type="PROSITE" id="PS51192">
    <property type="entry name" value="HELICASE_ATP_BIND_1"/>
    <property type="match status" value="1"/>
</dbReference>
<feature type="binding site" evidence="12">
    <location>
        <begin position="38"/>
        <end position="45"/>
    </location>
    <ligand>
        <name>ATP</name>
        <dbReference type="ChEBI" id="CHEBI:30616"/>
    </ligand>
</feature>
<evidence type="ECO:0000313" key="18">
    <source>
        <dbReference type="EMBL" id="KKS13305.1"/>
    </source>
</evidence>
<evidence type="ECO:0000256" key="13">
    <source>
        <dbReference type="RuleBase" id="RU003587"/>
    </source>
</evidence>
<feature type="domain" description="Helicase C-terminal" evidence="17">
    <location>
        <begin position="435"/>
        <end position="597"/>
    </location>
</feature>
<dbReference type="GO" id="GO:0009381">
    <property type="term" value="F:excinuclease ABC activity"/>
    <property type="evidence" value="ECO:0007669"/>
    <property type="project" value="UniProtKB-UniRule"/>
</dbReference>
<evidence type="ECO:0000256" key="12">
    <source>
        <dbReference type="HAMAP-Rule" id="MF_00204"/>
    </source>
</evidence>
<keyword evidence="5 12" id="KW-0227">DNA damage</keyword>
<proteinExistence type="inferred from homology"/>
<comment type="subcellular location">
    <subcellularLocation>
        <location evidence="1 12 13">Cytoplasm</location>
    </subcellularLocation>
</comment>
<dbReference type="Pfam" id="PF00271">
    <property type="entry name" value="Helicase_C"/>
    <property type="match status" value="1"/>
</dbReference>
<evidence type="ECO:0000259" key="15">
    <source>
        <dbReference type="PROSITE" id="PS50151"/>
    </source>
</evidence>
<dbReference type="AlphaFoldDB" id="A0A0G0WKE8"/>
<dbReference type="PANTHER" id="PTHR24029">
    <property type="entry name" value="UVRABC SYSTEM PROTEIN B"/>
    <property type="match status" value="1"/>
</dbReference>
<dbReference type="CDD" id="cd18790">
    <property type="entry name" value="SF2_C_UvrB"/>
    <property type="match status" value="1"/>
</dbReference>
<evidence type="ECO:0000256" key="11">
    <source>
        <dbReference type="ARBA" id="ARBA00029504"/>
    </source>
</evidence>
<dbReference type="Gene3D" id="3.40.50.300">
    <property type="entry name" value="P-loop containing nucleotide triphosphate hydrolases"/>
    <property type="match status" value="3"/>
</dbReference>
<evidence type="ECO:0000256" key="9">
    <source>
        <dbReference type="ARBA" id="ARBA00023204"/>
    </source>
</evidence>
<keyword evidence="8 12" id="KW-0267">Excision nuclease</keyword>
<dbReference type="Pfam" id="PF02151">
    <property type="entry name" value="UVR"/>
    <property type="match status" value="1"/>
</dbReference>
<feature type="domain" description="UVR" evidence="15">
    <location>
        <begin position="627"/>
        <end position="661"/>
    </location>
</feature>
<comment type="similarity">
    <text evidence="2 12 13">Belongs to the UvrB family.</text>
</comment>
<dbReference type="PANTHER" id="PTHR24029:SF0">
    <property type="entry name" value="UVRABC SYSTEM PROTEIN B"/>
    <property type="match status" value="1"/>
</dbReference>
<evidence type="ECO:0000259" key="17">
    <source>
        <dbReference type="PROSITE" id="PS51194"/>
    </source>
</evidence>
<dbReference type="GO" id="GO:0009432">
    <property type="term" value="P:SOS response"/>
    <property type="evidence" value="ECO:0007669"/>
    <property type="project" value="UniProtKB-UniRule"/>
</dbReference>
<dbReference type="Gene3D" id="4.10.860.10">
    <property type="entry name" value="UVR domain"/>
    <property type="match status" value="1"/>
</dbReference>
<dbReference type="NCBIfam" id="NF003673">
    <property type="entry name" value="PRK05298.1"/>
    <property type="match status" value="1"/>
</dbReference>
<dbReference type="GO" id="GO:0005737">
    <property type="term" value="C:cytoplasm"/>
    <property type="evidence" value="ECO:0007669"/>
    <property type="project" value="UniProtKB-SubCell"/>
</dbReference>
<evidence type="ECO:0000256" key="14">
    <source>
        <dbReference type="SAM" id="Coils"/>
    </source>
</evidence>
<dbReference type="SUPFAM" id="SSF52540">
    <property type="entry name" value="P-loop containing nucleoside triphosphate hydrolases"/>
    <property type="match status" value="2"/>
</dbReference>
<keyword evidence="12 13" id="KW-0742">SOS response</keyword>
<keyword evidence="14" id="KW-0175">Coiled coil</keyword>
<dbReference type="SMART" id="SM00487">
    <property type="entry name" value="DEXDc"/>
    <property type="match status" value="1"/>
</dbReference>
<comment type="function">
    <text evidence="12">The UvrABC repair system catalyzes the recognition and processing of DNA lesions. A damage recognition complex composed of 2 UvrA and 2 UvrB subunits scans DNA for abnormalities. Upon binding of the UvrA(2)B(2) complex to a putative damaged site, the DNA wraps around one UvrB monomer. DNA wrap is dependent on ATP binding by UvrB and probably causes local melting of the DNA helix, facilitating insertion of UvrB beta-hairpin between the DNA strands. Then UvrB probes one DNA strand for the presence of a lesion. If a lesion is found the UvrA subunits dissociate and the UvrB-DNA preincision complex is formed. This complex is subsequently bound by UvrC and the second UvrB is released. If no lesion is found, the DNA wraps around the other UvrB subunit that will check the other stand for damage.</text>
</comment>
<dbReference type="Proteomes" id="UP000034753">
    <property type="component" value="Unassembled WGS sequence"/>
</dbReference>
<keyword evidence="3 12" id="KW-0963">Cytoplasm</keyword>
<gene>
    <name evidence="12" type="primary">uvrB</name>
    <name evidence="18" type="ORF">UU67_C0027G0007</name>
</gene>
<evidence type="ECO:0000256" key="10">
    <source>
        <dbReference type="ARBA" id="ARBA00026033"/>
    </source>
</evidence>
<dbReference type="GO" id="GO:0003677">
    <property type="term" value="F:DNA binding"/>
    <property type="evidence" value="ECO:0007669"/>
    <property type="project" value="UniProtKB-UniRule"/>
</dbReference>
<dbReference type="InterPro" id="IPR004807">
    <property type="entry name" value="UvrB"/>
</dbReference>
<evidence type="ECO:0000256" key="8">
    <source>
        <dbReference type="ARBA" id="ARBA00022881"/>
    </source>
</evidence>
<dbReference type="InterPro" id="IPR001943">
    <property type="entry name" value="UVR_dom"/>
</dbReference>
<sequence length="661" mass="75653">MPKFQIVSEFEPTGDQPQAVSMLVAGLKQNKKHQVLLGVTGSGKTFTIANVIQKVQKPTLVISHNKTLAGQLAQEFKSLFPKNAVEYFVSYYDYYQPEAYIPGSDTYIEKETQINEEIEKLRLSATASLLTRKDVIVVASVSAIYNLGSPQEYGQAILELRAGMKTTFQQVLKILTKIYYERNDIDFKRGTFRVRGDTIDIFPAYLDSGYRLQFLGDRIEKVKKLDVLTGHTEELDGAQVIFPAKHYITPEQRMLPALEQIESDLRLRINDLRKQNKLVEAQRIEQKTNYDLEMIKQFGYCNGIENYSRYFDGRNPGDPPFTLLHYFPKDFLLVIDESHMTIPQIRGMYNGDRSRKETLIDFGFRLPSALDNRPLKFDEFSRKINQVIYASATPEGYELSLAQSEHPGGGGVVEQLIRPTGLLDPEIIIRPIEGQIEDLIKEIESRVKSYERTLVTTLTKRMAEDLADYLHEKGIKVHYLHSDVKTLERSDILHSLRMGEYDVIVGINLLREGLDLPEVSLVAILDADKEGFLRSRTSLIQTMGRAARHINGKVIMYADTVTGSMKHAIEEVERRREFQANYNKKHGIIPKGIIKPLRERLIEKIEEEEGIKEGELKLEDIPENDRKKIIKHLEEQMKLAAEALDFEEAAKLRDQINELSV</sequence>
<evidence type="ECO:0000256" key="4">
    <source>
        <dbReference type="ARBA" id="ARBA00022741"/>
    </source>
</evidence>
<dbReference type="InterPro" id="IPR001650">
    <property type="entry name" value="Helicase_C-like"/>
</dbReference>
<protein>
    <recommendedName>
        <fullName evidence="11 12">UvrABC system protein B</fullName>
        <shortName evidence="12">Protein UvrB</shortName>
    </recommendedName>
    <alternativeName>
        <fullName evidence="12">Excinuclease ABC subunit B</fullName>
    </alternativeName>
</protein>
<accession>A0A0G0WKE8</accession>
<reference evidence="18 19" key="1">
    <citation type="journal article" date="2015" name="Nature">
        <title>rRNA introns, odd ribosomes, and small enigmatic genomes across a large radiation of phyla.</title>
        <authorList>
            <person name="Brown C.T."/>
            <person name="Hug L.A."/>
            <person name="Thomas B.C."/>
            <person name="Sharon I."/>
            <person name="Castelle C.J."/>
            <person name="Singh A."/>
            <person name="Wilkins M.J."/>
            <person name="Williams K.H."/>
            <person name="Banfield J.F."/>
        </authorList>
    </citation>
    <scope>NUCLEOTIDE SEQUENCE [LARGE SCALE GENOMIC DNA]</scope>
</reference>
<dbReference type="Pfam" id="PF12344">
    <property type="entry name" value="UvrB"/>
    <property type="match status" value="1"/>
</dbReference>
<comment type="subunit">
    <text evidence="10 12 13">Forms a heterotetramer with UvrA during the search for lesions. Interacts with UvrC in an incision complex.</text>
</comment>
<dbReference type="GO" id="GO:0005524">
    <property type="term" value="F:ATP binding"/>
    <property type="evidence" value="ECO:0007669"/>
    <property type="project" value="UniProtKB-UniRule"/>
</dbReference>
<organism evidence="18 19">
    <name type="scientific">Candidatus Daviesbacteria bacterium GW2011_GWB1_41_5</name>
    <dbReference type="NCBI Taxonomy" id="1618429"/>
    <lineage>
        <taxon>Bacteria</taxon>
        <taxon>Candidatus Daviesiibacteriota</taxon>
    </lineage>
</organism>
<dbReference type="CDD" id="cd17916">
    <property type="entry name" value="DEXHc_UvrB"/>
    <property type="match status" value="1"/>
</dbReference>
<dbReference type="GO" id="GO:0016887">
    <property type="term" value="F:ATP hydrolysis activity"/>
    <property type="evidence" value="ECO:0007669"/>
    <property type="project" value="InterPro"/>
</dbReference>
<dbReference type="Pfam" id="PF04851">
    <property type="entry name" value="ResIII"/>
    <property type="match status" value="1"/>
</dbReference>